<name>A0A1E8GK66_9LACT</name>
<proteinExistence type="predicted"/>
<feature type="domain" description="Transcription regulator PadR N-terminal" evidence="1">
    <location>
        <begin position="15"/>
        <end position="85"/>
    </location>
</feature>
<dbReference type="RefSeq" id="WP_070793021.1">
    <property type="nucleotide sequence ID" value="NZ_MKIR01000024.1"/>
</dbReference>
<dbReference type="STRING" id="1859473.BG261_06955"/>
<dbReference type="Pfam" id="PF03551">
    <property type="entry name" value="PadR"/>
    <property type="match status" value="1"/>
</dbReference>
<evidence type="ECO:0000313" key="2">
    <source>
        <dbReference type="EMBL" id="OFI48629.1"/>
    </source>
</evidence>
<dbReference type="InterPro" id="IPR005149">
    <property type="entry name" value="Tscrpt_reg_PadR_N"/>
</dbReference>
<gene>
    <name evidence="2" type="ORF">BG261_06955</name>
</gene>
<evidence type="ECO:0000313" key="3">
    <source>
        <dbReference type="Proteomes" id="UP000178622"/>
    </source>
</evidence>
<evidence type="ECO:0000259" key="1">
    <source>
        <dbReference type="Pfam" id="PF03551"/>
    </source>
</evidence>
<dbReference type="InterPro" id="IPR052509">
    <property type="entry name" value="Metal_resp_DNA-bind_regulator"/>
</dbReference>
<dbReference type="SUPFAM" id="SSF46785">
    <property type="entry name" value="Winged helix' DNA-binding domain"/>
    <property type="match status" value="1"/>
</dbReference>
<dbReference type="OrthoDB" id="9791785at2"/>
<keyword evidence="3" id="KW-1185">Reference proteome</keyword>
<dbReference type="Gene3D" id="1.10.10.10">
    <property type="entry name" value="Winged helix-like DNA-binding domain superfamily/Winged helix DNA-binding domain"/>
    <property type="match status" value="1"/>
</dbReference>
<comment type="caution">
    <text evidence="2">The sequence shown here is derived from an EMBL/GenBank/DDBJ whole genome shotgun (WGS) entry which is preliminary data.</text>
</comment>
<protein>
    <submittedName>
        <fullName evidence="2">PadR family transcriptional regulator</fullName>
    </submittedName>
</protein>
<reference evidence="3" key="1">
    <citation type="submission" date="2016-09" db="EMBL/GenBank/DDBJ databases">
        <title>Draft genome sequence of a novel species of the family Streptococcaceae isolated from flowers.</title>
        <authorList>
            <person name="Chuah L.-O."/>
            <person name="Yap K.-P."/>
            <person name="Thong K.L."/>
            <person name="Liong M.T."/>
            <person name="Ahmad R."/>
            <person name="Rusul G."/>
        </authorList>
    </citation>
    <scope>NUCLEOTIDE SEQUENCE [LARGE SCALE GENOMIC DNA]</scope>
    <source>
        <strain evidence="3">DF1</strain>
    </source>
</reference>
<dbReference type="AlphaFoldDB" id="A0A1E8GK66"/>
<dbReference type="EMBL" id="MKIR01000024">
    <property type="protein sequence ID" value="OFI48629.1"/>
    <property type="molecule type" value="Genomic_DNA"/>
</dbReference>
<dbReference type="PANTHER" id="PTHR33169">
    <property type="entry name" value="PADR-FAMILY TRANSCRIPTIONAL REGULATOR"/>
    <property type="match status" value="1"/>
</dbReference>
<accession>A0A1E8GK66</accession>
<sequence>MKQTQILKGVLQAAVLSVIKKKKVYGYELVTSLQEEGLEVVGGTVYPLLQRLENQGMIVGEMVSSPDGPDRKYFSITDIGLDYLEDFSREWANIQEIMDRMLGE</sequence>
<dbReference type="PANTHER" id="PTHR33169:SF14">
    <property type="entry name" value="TRANSCRIPTIONAL REGULATOR RV3488"/>
    <property type="match status" value="1"/>
</dbReference>
<organism evidence="2 3">
    <name type="scientific">Floricoccus tropicus</name>
    <dbReference type="NCBI Taxonomy" id="1859473"/>
    <lineage>
        <taxon>Bacteria</taxon>
        <taxon>Bacillati</taxon>
        <taxon>Bacillota</taxon>
        <taxon>Bacilli</taxon>
        <taxon>Lactobacillales</taxon>
        <taxon>Streptococcaceae</taxon>
        <taxon>Floricoccus</taxon>
    </lineage>
</organism>
<dbReference type="InterPro" id="IPR036388">
    <property type="entry name" value="WH-like_DNA-bd_sf"/>
</dbReference>
<dbReference type="Proteomes" id="UP000178622">
    <property type="component" value="Unassembled WGS sequence"/>
</dbReference>
<dbReference type="InterPro" id="IPR036390">
    <property type="entry name" value="WH_DNA-bd_sf"/>
</dbReference>